<feature type="compositionally biased region" description="Low complexity" evidence="1">
    <location>
        <begin position="262"/>
        <end position="289"/>
    </location>
</feature>
<feature type="domain" description="PDZ" evidence="3">
    <location>
        <begin position="691"/>
        <end position="755"/>
    </location>
</feature>
<dbReference type="SUPFAM" id="SSF50156">
    <property type="entry name" value="PDZ domain-like"/>
    <property type="match status" value="1"/>
</dbReference>
<evidence type="ECO:0000313" key="4">
    <source>
        <dbReference type="EMBL" id="KAL3806101.1"/>
    </source>
</evidence>
<dbReference type="InterPro" id="IPR001478">
    <property type="entry name" value="PDZ"/>
</dbReference>
<evidence type="ECO:0000256" key="2">
    <source>
        <dbReference type="SAM" id="Phobius"/>
    </source>
</evidence>
<protein>
    <recommendedName>
        <fullName evidence="3">PDZ domain-containing protein</fullName>
    </recommendedName>
</protein>
<dbReference type="PANTHER" id="PTHR38909:SF1">
    <property type="entry name" value="G PROTEIN GAMMA DOMAIN-CONTAINING PROTEIN"/>
    <property type="match status" value="1"/>
</dbReference>
<organism evidence="4 5">
    <name type="scientific">Cyclostephanos tholiformis</name>
    <dbReference type="NCBI Taxonomy" id="382380"/>
    <lineage>
        <taxon>Eukaryota</taxon>
        <taxon>Sar</taxon>
        <taxon>Stramenopiles</taxon>
        <taxon>Ochrophyta</taxon>
        <taxon>Bacillariophyta</taxon>
        <taxon>Coscinodiscophyceae</taxon>
        <taxon>Thalassiosirophycidae</taxon>
        <taxon>Stephanodiscales</taxon>
        <taxon>Stephanodiscaceae</taxon>
        <taxon>Cyclostephanos</taxon>
    </lineage>
</organism>
<feature type="compositionally biased region" description="Low complexity" evidence="1">
    <location>
        <begin position="190"/>
        <end position="217"/>
    </location>
</feature>
<feature type="transmembrane region" description="Helical" evidence="2">
    <location>
        <begin position="550"/>
        <end position="571"/>
    </location>
</feature>
<keyword evidence="2" id="KW-0472">Membrane</keyword>
<keyword evidence="2" id="KW-0812">Transmembrane</keyword>
<feature type="region of interest" description="Disordered" evidence="1">
    <location>
        <begin position="44"/>
        <end position="71"/>
    </location>
</feature>
<proteinExistence type="predicted"/>
<reference evidence="4 5" key="1">
    <citation type="submission" date="2024-10" db="EMBL/GenBank/DDBJ databases">
        <title>Updated reference genomes for cyclostephanoid diatoms.</title>
        <authorList>
            <person name="Roberts W.R."/>
            <person name="Alverson A.J."/>
        </authorList>
    </citation>
    <scope>NUCLEOTIDE SEQUENCE [LARGE SCALE GENOMIC DNA]</scope>
    <source>
        <strain evidence="4 5">AJA228-03</strain>
    </source>
</reference>
<dbReference type="AlphaFoldDB" id="A0ABD3R3D6"/>
<accession>A0ABD3R3D6</accession>
<dbReference type="InterPro" id="IPR036034">
    <property type="entry name" value="PDZ_sf"/>
</dbReference>
<keyword evidence="2" id="KW-1133">Transmembrane helix</keyword>
<dbReference type="Proteomes" id="UP001530377">
    <property type="component" value="Unassembled WGS sequence"/>
</dbReference>
<comment type="caution">
    <text evidence="4">The sequence shown here is derived from an EMBL/GenBank/DDBJ whole genome shotgun (WGS) entry which is preliminary data.</text>
</comment>
<name>A0ABD3R3D6_9STRA</name>
<dbReference type="PANTHER" id="PTHR38909">
    <property type="entry name" value="G PROTEIN GAMMA DOMAIN-CONTAINING PROTEIN"/>
    <property type="match status" value="1"/>
</dbReference>
<dbReference type="SMART" id="SM00228">
    <property type="entry name" value="PDZ"/>
    <property type="match status" value="1"/>
</dbReference>
<dbReference type="PRINTS" id="PR01217">
    <property type="entry name" value="PRICHEXTENSN"/>
</dbReference>
<evidence type="ECO:0000259" key="3">
    <source>
        <dbReference type="PROSITE" id="PS50106"/>
    </source>
</evidence>
<sequence>MKLHLAGERRRPRRRQARRQGADDSGILAITDARLVNIPAKLHLAGEKRKQGRRQSRQGVEDDASSTLMSMPNIVPAVVEGPATSSAPTLSPSLRTLTELPVNMAPVPTPPTTESSTSPGTTAVVQTLSPTIESLWPTYSSTNFPIFSPAHSVPFATIVQTLTPATESLTPTKTNSKPDGSHRQIDTEGPTVSAAPTATTPSAIPVPTVSPVSTSLAPSPPPTTTSTTESPLTPVVPTTSPITTPVTNPPSGSPVTLPTTANPTYDPTNRPNTNTPTHKPTHIPTHAPTDAPTSHPTLGPTIPPTTNKPTNSSITATPTSAPLTDQPTMKPTSSPTARPISAPAPAGTMPPTLNLTDSPIAELSTNTEAPSLSPLYTSDPTLMLTGPVQTSGLKMILTGIEGIPDKSEWQNTTSRYYAKIYEQNYSPLTYDHKVEVTITQVASIGSRRRRGLNTVRSTNRALQSNDMALEVTYTQDMWYRSDDPNIDSATAFNPLLPLSNETLRDEYVGELKTLEGYEGLTSVSEIFISSDGDGDGDGGGDESIKGLGSVAIVGIVVGILAVLIILVLGFVHINKMKNNRDNSHDEIPTVMEFSNAQDLTSASGTAMGSSIPQSHENQTVGSTDYDYAAAYGGMGIGEASEAGGTMGSRTRQTAADADDMAIVSGVTQSGVSVFSEDPTFDQVYKSDLHEEILEVYAPAGKLGVVIDTPNDGAPVVHAVKDSSPIADKIKVGDKLVAVDDEDTRTMTAIRVSKLLSRKKDNETRKLTVIRLTKK</sequence>
<feature type="compositionally biased region" description="Low complexity" evidence="1">
    <location>
        <begin position="224"/>
        <end position="246"/>
    </location>
</feature>
<feature type="compositionally biased region" description="Polar residues" evidence="1">
    <location>
        <begin position="316"/>
        <end position="336"/>
    </location>
</feature>
<feature type="region of interest" description="Disordered" evidence="1">
    <location>
        <begin position="166"/>
        <end position="346"/>
    </location>
</feature>
<feature type="compositionally biased region" description="Polar residues" evidence="1">
    <location>
        <begin position="166"/>
        <end position="178"/>
    </location>
</feature>
<feature type="compositionally biased region" description="Low complexity" evidence="1">
    <location>
        <begin position="304"/>
        <end position="315"/>
    </location>
</feature>
<keyword evidence="5" id="KW-1185">Reference proteome</keyword>
<feature type="region of interest" description="Disordered" evidence="1">
    <location>
        <begin position="1"/>
        <end position="26"/>
    </location>
</feature>
<dbReference type="Pfam" id="PF00595">
    <property type="entry name" value="PDZ"/>
    <property type="match status" value="1"/>
</dbReference>
<evidence type="ECO:0000313" key="5">
    <source>
        <dbReference type="Proteomes" id="UP001530377"/>
    </source>
</evidence>
<evidence type="ECO:0000256" key="1">
    <source>
        <dbReference type="SAM" id="MobiDB-lite"/>
    </source>
</evidence>
<dbReference type="PROSITE" id="PS50106">
    <property type="entry name" value="PDZ"/>
    <property type="match status" value="1"/>
</dbReference>
<gene>
    <name evidence="4" type="ORF">ACHAXA_007985</name>
</gene>
<dbReference type="EMBL" id="JALLPB020000893">
    <property type="protein sequence ID" value="KAL3806101.1"/>
    <property type="molecule type" value="Genomic_DNA"/>
</dbReference>
<dbReference type="Gene3D" id="2.30.42.10">
    <property type="match status" value="1"/>
</dbReference>